<keyword evidence="1" id="KW-0732">Signal</keyword>
<evidence type="ECO:0008006" key="4">
    <source>
        <dbReference type="Google" id="ProtNLM"/>
    </source>
</evidence>
<reference evidence="3" key="1">
    <citation type="journal article" date="2020" name="Int. J. Syst. Evol. Microbiol.">
        <title>Alteromonas alba sp. nov., a marine bacterium isolated from the seawater of the West Pacific Ocean.</title>
        <authorList>
            <person name="Sun C."/>
            <person name="Wu Y.-H."/>
            <person name="Xamxidin M."/>
            <person name="Cheng H."/>
            <person name="Xu X.-W."/>
        </authorList>
    </citation>
    <scope>NUCLEOTIDE SEQUENCE [LARGE SCALE GENOMIC DNA]</scope>
    <source>
        <strain evidence="3">190</strain>
    </source>
</reference>
<gene>
    <name evidence="2" type="ORF">C6Y40_07750</name>
</gene>
<name>A0A2S9VCH4_9ALTE</name>
<sequence>MDLQKKLVVLAAPAALATTLALTPANDAEAAIFYYDYEAMITSVDSNISTLNVGDIMNISGSIDTDGLFDAAASSTRVHLPIYDENNLGFTLTLDGADYTSFGDIDALGSTTNRGIISNAVTFSTYDDNVYADGTQLYQILCFNEEQISEEAASDIEDSVSAIFENCTTFYANALNNASFEAAVQNAIFSFDTDETAPQNSVASPASSLALLGFAGLALTASRRRKTKPVVVLTSA</sequence>
<dbReference type="AlphaFoldDB" id="A0A2S9VCH4"/>
<protein>
    <recommendedName>
        <fullName evidence="4">PEP-CTERM protein-sorting domain-containing protein</fullName>
    </recommendedName>
</protein>
<evidence type="ECO:0000256" key="1">
    <source>
        <dbReference type="SAM" id="SignalP"/>
    </source>
</evidence>
<proteinExistence type="predicted"/>
<accession>A0A2S9VCH4</accession>
<feature type="chain" id="PRO_5015584933" description="PEP-CTERM protein-sorting domain-containing protein" evidence="1">
    <location>
        <begin position="31"/>
        <end position="236"/>
    </location>
</feature>
<keyword evidence="3" id="KW-1185">Reference proteome</keyword>
<dbReference type="RefSeq" id="WP_105934091.1">
    <property type="nucleotide sequence ID" value="NZ_PVNP01000059.1"/>
</dbReference>
<dbReference type="EMBL" id="PVNP01000059">
    <property type="protein sequence ID" value="PRO74153.1"/>
    <property type="molecule type" value="Genomic_DNA"/>
</dbReference>
<organism evidence="2 3">
    <name type="scientific">Alteromonas alba</name>
    <dbReference type="NCBI Taxonomy" id="2079529"/>
    <lineage>
        <taxon>Bacteria</taxon>
        <taxon>Pseudomonadati</taxon>
        <taxon>Pseudomonadota</taxon>
        <taxon>Gammaproteobacteria</taxon>
        <taxon>Alteromonadales</taxon>
        <taxon>Alteromonadaceae</taxon>
        <taxon>Alteromonas/Salinimonas group</taxon>
        <taxon>Alteromonas</taxon>
    </lineage>
</organism>
<dbReference type="Proteomes" id="UP000238949">
    <property type="component" value="Unassembled WGS sequence"/>
</dbReference>
<comment type="caution">
    <text evidence="2">The sequence shown here is derived from an EMBL/GenBank/DDBJ whole genome shotgun (WGS) entry which is preliminary data.</text>
</comment>
<evidence type="ECO:0000313" key="3">
    <source>
        <dbReference type="Proteomes" id="UP000238949"/>
    </source>
</evidence>
<feature type="signal peptide" evidence="1">
    <location>
        <begin position="1"/>
        <end position="30"/>
    </location>
</feature>
<evidence type="ECO:0000313" key="2">
    <source>
        <dbReference type="EMBL" id="PRO74153.1"/>
    </source>
</evidence>